<sequence>MNIHSILEKSIQVQLTILKSCYESHQPLTIDDLSGLLRIDRRSVFNYCERLCSLPQNTIFKKDGSSYHFIGDNYDFHQLKLAILENSLNFQILKAVCLHSNLTLYEFAAHHGISESFLRRQLAQVNHFFSYYDLKLKTREGTIFFNGKETQIRYAIYLFLWEVYEGVEWPFLTLDFQKILTTVKQVFTNIALKRNKIKTMEWCFILAVNINRSKQGYAVPEHELPHFLDPMLAGLSEVTNDLKTIISIYNLPSSELNFILLWIQTRPQFYVDKNIMVHTSKVHKKNATPINELRDQFYHYMVSVGIKSNEITSKKKLLDATLYANGIHDYLFSPFSGKKREVTDFIERNYPYFYQNMVDLTQQMQKNQFPWLQLSTLIEAFLVIAPPTFFDKEIKVKLESDYPLSIELLYVKVLQEQLRLYLNVFFTNELLLNPDVIIRTTEAPIKIISYENEIPYITIRDDLSGSENKHLVQRIKEIMYGDNQK</sequence>
<dbReference type="Pfam" id="PF05043">
    <property type="entry name" value="Mga"/>
    <property type="match status" value="1"/>
</dbReference>
<dbReference type="AlphaFoldDB" id="A0A2S7RVD3"/>
<evidence type="ECO:0000313" key="5">
    <source>
        <dbReference type="Proteomes" id="UP000237934"/>
    </source>
</evidence>
<dbReference type="EMBL" id="PUAP01000020">
    <property type="protein sequence ID" value="PQF23762.1"/>
    <property type="molecule type" value="Genomic_DNA"/>
</dbReference>
<dbReference type="InterPro" id="IPR050661">
    <property type="entry name" value="BglG_antiterminators"/>
</dbReference>
<keyword evidence="1" id="KW-0805">Transcription regulation</keyword>
<accession>A0A2S7RVD3</accession>
<keyword evidence="2" id="KW-0804">Transcription</keyword>
<dbReference type="RefSeq" id="WP_104871497.1">
    <property type="nucleotide sequence ID" value="NZ_PUAP01000020.1"/>
</dbReference>
<dbReference type="InterPro" id="IPR036388">
    <property type="entry name" value="WH-like_DNA-bd_sf"/>
</dbReference>
<evidence type="ECO:0000259" key="3">
    <source>
        <dbReference type="Pfam" id="PF05043"/>
    </source>
</evidence>
<dbReference type="Proteomes" id="UP000237934">
    <property type="component" value="Unassembled WGS sequence"/>
</dbReference>
<protein>
    <recommendedName>
        <fullName evidence="3">Mga helix-turn-helix domain-containing protein</fullName>
    </recommendedName>
</protein>
<dbReference type="PANTHER" id="PTHR30185">
    <property type="entry name" value="CRYPTIC BETA-GLUCOSIDE BGL OPERON ANTITERMINATOR"/>
    <property type="match status" value="1"/>
</dbReference>
<evidence type="ECO:0000256" key="1">
    <source>
        <dbReference type="ARBA" id="ARBA00023015"/>
    </source>
</evidence>
<feature type="domain" description="Mga helix-turn-helix" evidence="3">
    <location>
        <begin position="73"/>
        <end position="159"/>
    </location>
</feature>
<name>A0A2S7RVD3_ENTMU</name>
<gene>
    <name evidence="4" type="ORF">CUS89_06400</name>
</gene>
<dbReference type="PANTHER" id="PTHR30185:SF13">
    <property type="entry name" value="LICABCH OPERON REGULATOR-RELATED"/>
    <property type="match status" value="1"/>
</dbReference>
<comment type="caution">
    <text evidence="4">The sequence shown here is derived from an EMBL/GenBank/DDBJ whole genome shotgun (WGS) entry which is preliminary data.</text>
</comment>
<evidence type="ECO:0000256" key="2">
    <source>
        <dbReference type="ARBA" id="ARBA00023163"/>
    </source>
</evidence>
<proteinExistence type="predicted"/>
<organism evidence="4 5">
    <name type="scientific">Enterococcus mundtii</name>
    <dbReference type="NCBI Taxonomy" id="53346"/>
    <lineage>
        <taxon>Bacteria</taxon>
        <taxon>Bacillati</taxon>
        <taxon>Bacillota</taxon>
        <taxon>Bacilli</taxon>
        <taxon>Lactobacillales</taxon>
        <taxon>Enterococcaceae</taxon>
        <taxon>Enterococcus</taxon>
    </lineage>
</organism>
<evidence type="ECO:0000313" key="4">
    <source>
        <dbReference type="EMBL" id="PQF23762.1"/>
    </source>
</evidence>
<reference evidence="4 5" key="1">
    <citation type="journal article" date="2018" name="Pathog. Dis.">
        <title>Whole-genome sequencing based characterization of antimicrobial resistance in Enterococcus.</title>
        <authorList>
            <person name="Tyson G."/>
        </authorList>
    </citation>
    <scope>NUCLEOTIDE SEQUENCE [LARGE SCALE GENOMIC DNA]</scope>
    <source>
        <strain evidence="4 5">CVM N55263</strain>
    </source>
</reference>
<dbReference type="Gene3D" id="1.10.10.10">
    <property type="entry name" value="Winged helix-like DNA-binding domain superfamily/Winged helix DNA-binding domain"/>
    <property type="match status" value="1"/>
</dbReference>
<dbReference type="InterPro" id="IPR007737">
    <property type="entry name" value="Mga_HTH"/>
</dbReference>